<dbReference type="AlphaFoldDB" id="A0A0F8E6G7"/>
<sequence>MAELTEVIKTSKPVKTDLEDIKEKYEHSSLDSVIRNTLEKNKRLELENKILKQDLQKCKKENREMKVELKGLKVVKQED</sequence>
<gene>
    <name evidence="2" type="ORF">DU52_15630</name>
</gene>
<name>A0A0F8E6G7_METMZ</name>
<protein>
    <submittedName>
        <fullName evidence="2">Uncharacterized protein</fullName>
    </submittedName>
</protein>
<evidence type="ECO:0000313" key="2">
    <source>
        <dbReference type="EMBL" id="KKG35366.1"/>
    </source>
</evidence>
<comment type="caution">
    <text evidence="2">The sequence shown here is derived from an EMBL/GenBank/DDBJ whole genome shotgun (WGS) entry which is preliminary data.</text>
</comment>
<dbReference type="EMBL" id="JJPA01000071">
    <property type="protein sequence ID" value="KKG35366.1"/>
    <property type="molecule type" value="Genomic_DNA"/>
</dbReference>
<dbReference type="RefSeq" id="WP_048044032.1">
    <property type="nucleotide sequence ID" value="NZ_JJPA01000071.1"/>
</dbReference>
<organism evidence="2 3">
    <name type="scientific">Methanosarcina mazei</name>
    <name type="common">Methanosarcina frisia</name>
    <dbReference type="NCBI Taxonomy" id="2209"/>
    <lineage>
        <taxon>Archaea</taxon>
        <taxon>Methanobacteriati</taxon>
        <taxon>Methanobacteriota</taxon>
        <taxon>Stenosarchaea group</taxon>
        <taxon>Methanomicrobia</taxon>
        <taxon>Methanosarcinales</taxon>
        <taxon>Methanosarcinaceae</taxon>
        <taxon>Methanosarcina</taxon>
    </lineage>
</organism>
<reference evidence="2 3" key="1">
    <citation type="journal article" date="2015" name="ISME J.">
        <title>Genomic and phenotypic differentiation among Methanosarcina mazei populations from Columbia River sediment.</title>
        <authorList>
            <person name="Youngblut N.D."/>
            <person name="Wirth J.S."/>
            <person name="Henriksen J.R."/>
            <person name="Smith M."/>
            <person name="Simon H."/>
            <person name="Metcalf W.W."/>
            <person name="Whitaker R.J."/>
        </authorList>
    </citation>
    <scope>NUCLEOTIDE SEQUENCE [LARGE SCALE GENOMIC DNA]</scope>
    <source>
        <strain evidence="2 3">3.F.A.1A.1</strain>
    </source>
</reference>
<feature type="coiled-coil region" evidence="1">
    <location>
        <begin position="34"/>
        <end position="75"/>
    </location>
</feature>
<evidence type="ECO:0000256" key="1">
    <source>
        <dbReference type="SAM" id="Coils"/>
    </source>
</evidence>
<dbReference type="PATRIC" id="fig|2209.61.peg.3366"/>
<dbReference type="Proteomes" id="UP000034399">
    <property type="component" value="Unassembled WGS sequence"/>
</dbReference>
<evidence type="ECO:0000313" key="3">
    <source>
        <dbReference type="Proteomes" id="UP000034399"/>
    </source>
</evidence>
<accession>A0A0F8E6G7</accession>
<proteinExistence type="predicted"/>
<keyword evidence="1" id="KW-0175">Coiled coil</keyword>